<proteinExistence type="predicted"/>
<organism evidence="1">
    <name type="scientific">viral metagenome</name>
    <dbReference type="NCBI Taxonomy" id="1070528"/>
    <lineage>
        <taxon>unclassified sequences</taxon>
        <taxon>metagenomes</taxon>
        <taxon>organismal metagenomes</taxon>
    </lineage>
</organism>
<dbReference type="EMBL" id="MN739114">
    <property type="protein sequence ID" value="QHS89593.1"/>
    <property type="molecule type" value="Genomic_DNA"/>
</dbReference>
<sequence>MENFIKYSKLVEKHLNCYIELFINSISEPAILSNINTEMLNLSTNLIIILDTIKNIKNIDDVFKLSNSINIIVTLSSRLRNILDFDISCTNNLLSDTAVQKVVKQGQLLVRTLSNVELVSYHLYKPADMVIDNIQAKKLCDKYPHATEILYDLVSENDGTYIEEIKLKAYNSDMLATSVTRVPKSIEFKSTDVYTNLLQRYSYNSNFEFVPLEKLLKETYDIKNAKPEKISNIAKIIGSILVISKNTNVVYKDYLMENYKPSKIGICKELINDTLSIVEFTKKVKPSIKLYRKSGDILDIIKSRIDNFKLANNGCNGIISCNGAPSICKQLADETSLILETFDGENFRQVHINPEHLFHLYNSPNPIIANTAIEMESSLNKHYKGARKIGFVNTTMPMEHIRENILRGISALITSYKIKTVDNLQDFIYDEPKLSDIVNAELINAFDDFAKKNHITPFVYRESVISYMSLCNIKIKKFKTNLHNSYTKEEKQIKKYLEDRAEIKQLLLSVIKETLLETLNEKENIFDIINEKKMLFI</sequence>
<reference evidence="1" key="1">
    <citation type="journal article" date="2020" name="Nature">
        <title>Giant virus diversity and host interactions through global metagenomics.</title>
        <authorList>
            <person name="Schulz F."/>
            <person name="Roux S."/>
            <person name="Paez-Espino D."/>
            <person name="Jungbluth S."/>
            <person name="Walsh D.A."/>
            <person name="Denef V.J."/>
            <person name="McMahon K.D."/>
            <person name="Konstantinidis K.T."/>
            <person name="Eloe-Fadrosh E.A."/>
            <person name="Kyrpides N.C."/>
            <person name="Woyke T."/>
        </authorList>
    </citation>
    <scope>NUCLEOTIDE SEQUENCE</scope>
    <source>
        <strain evidence="1">GVMAG-M-3300010160-26</strain>
    </source>
</reference>
<protein>
    <submittedName>
        <fullName evidence="1">Uncharacterized protein</fullName>
    </submittedName>
</protein>
<name>A0A6C0BDX5_9ZZZZ</name>
<dbReference type="AlphaFoldDB" id="A0A6C0BDX5"/>
<evidence type="ECO:0000313" key="1">
    <source>
        <dbReference type="EMBL" id="QHS89593.1"/>
    </source>
</evidence>
<accession>A0A6C0BDX5</accession>